<feature type="domain" description="NAD-glutamate dehydrogenase ACT3" evidence="4">
    <location>
        <begin position="104"/>
        <end position="176"/>
    </location>
</feature>
<dbReference type="EC" id="1.4.1.2" evidence="5"/>
<feature type="domain" description="NAD-glutamate dehydrogenase catalytic" evidence="2">
    <location>
        <begin position="283"/>
        <end position="777"/>
    </location>
</feature>
<accession>A0A0J7M4D5</accession>
<keyword evidence="6" id="KW-1185">Reference proteome</keyword>
<keyword evidence="1 5" id="KW-0560">Oxidoreductase</keyword>
<evidence type="ECO:0000259" key="4">
    <source>
        <dbReference type="Pfam" id="PF21077"/>
    </source>
</evidence>
<dbReference type="InterPro" id="IPR036291">
    <property type="entry name" value="NAD(P)-bd_dom_sf"/>
</dbReference>
<dbReference type="PATRIC" id="fig|1658765.3.peg.2073"/>
<dbReference type="EMBL" id="LFBU01000001">
    <property type="protein sequence ID" value="KMQ75860.1"/>
    <property type="molecule type" value="Genomic_DNA"/>
</dbReference>
<reference evidence="5 6" key="1">
    <citation type="submission" date="2015-06" db="EMBL/GenBank/DDBJ databases">
        <title>Marinobacter subterrani, a genetically tractable neutrophilic iron-oxidizing strain isolated from the Soudan Iron Mine.</title>
        <authorList>
            <person name="Bonis B.M."/>
            <person name="Gralnick J.A."/>
        </authorList>
    </citation>
    <scope>NUCLEOTIDE SEQUENCE [LARGE SCALE GENOMIC DNA]</scope>
    <source>
        <strain evidence="5 6">JG233</strain>
    </source>
</reference>
<dbReference type="SUPFAM" id="SSF53223">
    <property type="entry name" value="Aminoacid dehydrogenase-like, N-terminal domain"/>
    <property type="match status" value="1"/>
</dbReference>
<dbReference type="Pfam" id="PF21077">
    <property type="entry name" value="GDH_ACT3"/>
    <property type="match status" value="1"/>
</dbReference>
<evidence type="ECO:0000313" key="5">
    <source>
        <dbReference type="EMBL" id="KMQ75860.1"/>
    </source>
</evidence>
<dbReference type="InterPro" id="IPR049056">
    <property type="entry name" value="NAD_Glu_DH_HM3"/>
</dbReference>
<dbReference type="InterPro" id="IPR048381">
    <property type="entry name" value="GDH_C"/>
</dbReference>
<proteinExistence type="predicted"/>
<dbReference type="InterPro" id="IPR046346">
    <property type="entry name" value="Aminoacid_DH-like_N_sf"/>
</dbReference>
<dbReference type="AlphaFoldDB" id="A0A0J7M4D5"/>
<dbReference type="Pfam" id="PF21078">
    <property type="entry name" value="GDH_HM3"/>
    <property type="match status" value="1"/>
</dbReference>
<dbReference type="PANTHER" id="PTHR43403:SF1">
    <property type="entry name" value="NAD-SPECIFIC GLUTAMATE DEHYDROGENASE"/>
    <property type="match status" value="1"/>
</dbReference>
<dbReference type="STRING" id="1658765.Msub_12069"/>
<dbReference type="InterPro" id="IPR049058">
    <property type="entry name" value="NAD_Glu_DH_HM2"/>
</dbReference>
<feature type="domain" description="NAD-specific glutamate dehydrogenase C-terminal" evidence="3">
    <location>
        <begin position="822"/>
        <end position="1160"/>
    </location>
</feature>
<dbReference type="Pfam" id="PF21074">
    <property type="entry name" value="GDH_C"/>
    <property type="match status" value="1"/>
</dbReference>
<dbReference type="GO" id="GO:0006538">
    <property type="term" value="P:L-glutamate catabolic process"/>
    <property type="evidence" value="ECO:0007669"/>
    <property type="project" value="InterPro"/>
</dbReference>
<sequence>MTDSRALQEQTLLEQLADVLQSQSPDSDDSLELRELVARMVQESGSWDEDLRAELVRVFGESLGERYAQVFSGGFPSTYRARFPVAEALADIEQIQSIAVSTDVPMRFYQPRDASETGFHFKLYSQGQAVVLSDVIPILENLGMRVLGEHPYPVRRRDGEAFGVSDFTVELHASCRGADLDTARPLIQGAFREIWNGFAENDEFNQLTMLCGLGWREVALLRAYARYIKQLRFGFSQPFIAETLARHPDITSLLVSYFQKRFDPELQLKKKGQATADRIGAEILGALEAVASLDDDRILRRFFVLIRATLRTNYFQRQEGGGFRSYLSLKLDPSSIPDIPRPRPKFEIFVYSPRIEGVHLRAGPVARGGLRWSDRIEDYRTEILGLVKAQQVKNSVIVPAGAKGGFVVKQPPQDASREALREEGVACYQTFIRGLLDITDNLVDGRVVPPENVVRYDADDTYLVVAADKGTATFSDIANMLAAEYGFWLGDAFASGGSEGYDHKKMGITARGAWESVKRHFLERGTDTQADEFTVVGIGDMAGDVFGNGMLLSDRIRLIGAFNHQHIFIDPKPDVAAAFRERQRLFNLPGSTWADYDTGLISEGGGVFSRSMKSIPVSAAMRRVLGIKARSLPPAELISAMLKAPVDMLWNGGIGTYVKAPSETHEEVGDKANDALRIDSNQLRCKVLGEGGNLGVTQRARIDFARLGGSANTDFIDNAGGVDCSDHEVNIKILLNDLVHRQRMTLPERNGLLRAMTPEVAELVLRNNYRQAMALSLAGKRAVASADQYERLMRRLEAEGRLDRGLEFLPSEEELQARRDRGAGLTRPELAVLVSYAKIELKQALVASPIVQDSRFNSALHSAFPVSLLAAFPEAVDTHPLRAEIAATQIANDLVNRMGITWFDRVRSATGADPGRIAAAYLISLRIHDVDAHWEAIESLDGKISADVQAELFADAIRLVTRSTSWLLKNRRQALDPTSCIEHYRAPLADVLASQERLGSVIPASRWQDSYAEYCERKVPQDLSAWCASAESRYWLMDMIEISRQLGQSLEAVAWVYFRLGESLKLTWLDRQMRTFRASGHWQVLATIHYRDELDHQLRTLTLSVFFEPVAGSATPAERLEAWRNDKQALLGRWERMLSDMQTATDVDCAVFSVAHGMLRELAAKTG</sequence>
<dbReference type="InterPro" id="IPR049064">
    <property type="entry name" value="NAD_Glu_DH_ACT3"/>
</dbReference>
<dbReference type="Proteomes" id="UP000036102">
    <property type="component" value="Unassembled WGS sequence"/>
</dbReference>
<dbReference type="GO" id="GO:0004069">
    <property type="term" value="F:L-aspartate:2-oxoglutarate aminotransferase activity"/>
    <property type="evidence" value="ECO:0007669"/>
    <property type="project" value="InterPro"/>
</dbReference>
<dbReference type="OrthoDB" id="9758052at2"/>
<name>A0A0J7M4D5_9GAMM</name>
<dbReference type="SUPFAM" id="SSF51735">
    <property type="entry name" value="NAD(P)-binding Rossmann-fold domains"/>
    <property type="match status" value="1"/>
</dbReference>
<dbReference type="Pfam" id="PF05088">
    <property type="entry name" value="Bac_GDH_CD"/>
    <property type="match status" value="1"/>
</dbReference>
<dbReference type="Pfam" id="PF21079">
    <property type="entry name" value="GDH_HM2"/>
    <property type="match status" value="1"/>
</dbReference>
<evidence type="ECO:0000313" key="6">
    <source>
        <dbReference type="Proteomes" id="UP000036102"/>
    </source>
</evidence>
<comment type="caution">
    <text evidence="5">The sequence shown here is derived from an EMBL/GenBank/DDBJ whole genome shotgun (WGS) entry which is preliminary data.</text>
</comment>
<evidence type="ECO:0000259" key="2">
    <source>
        <dbReference type="Pfam" id="PF05088"/>
    </source>
</evidence>
<dbReference type="InterPro" id="IPR028971">
    <property type="entry name" value="NAD-GDH_cat"/>
</dbReference>
<dbReference type="Gene3D" id="3.40.50.720">
    <property type="entry name" value="NAD(P)-binding Rossmann-like Domain"/>
    <property type="match status" value="1"/>
</dbReference>
<dbReference type="RefSeq" id="WP_053077948.1">
    <property type="nucleotide sequence ID" value="NZ_LFBU01000001.1"/>
</dbReference>
<evidence type="ECO:0000259" key="3">
    <source>
        <dbReference type="Pfam" id="PF21074"/>
    </source>
</evidence>
<protein>
    <submittedName>
        <fullName evidence="5">NAD-specific glutamate dehydrogenase</fullName>
        <ecNumber evidence="5">1.4.1.2</ecNumber>
    </submittedName>
</protein>
<gene>
    <name evidence="5" type="ORF">Msub_12069</name>
</gene>
<evidence type="ECO:0000256" key="1">
    <source>
        <dbReference type="ARBA" id="ARBA00023002"/>
    </source>
</evidence>
<dbReference type="GO" id="GO:0004352">
    <property type="term" value="F:glutamate dehydrogenase (NAD+) activity"/>
    <property type="evidence" value="ECO:0007669"/>
    <property type="project" value="UniProtKB-EC"/>
</dbReference>
<dbReference type="InterPro" id="IPR007780">
    <property type="entry name" value="NAD_Glu_DH_bac"/>
</dbReference>
<organism evidence="5 6">
    <name type="scientific">Marinobacter subterrani</name>
    <dbReference type="NCBI Taxonomy" id="1658765"/>
    <lineage>
        <taxon>Bacteria</taxon>
        <taxon>Pseudomonadati</taxon>
        <taxon>Pseudomonadota</taxon>
        <taxon>Gammaproteobacteria</taxon>
        <taxon>Pseudomonadales</taxon>
        <taxon>Marinobacteraceae</taxon>
        <taxon>Marinobacter</taxon>
    </lineage>
</organism>
<dbReference type="PANTHER" id="PTHR43403">
    <property type="entry name" value="NAD-SPECIFIC GLUTAMATE DEHYDROGENASE"/>
    <property type="match status" value="1"/>
</dbReference>